<evidence type="ECO:0008006" key="4">
    <source>
        <dbReference type="Google" id="ProtNLM"/>
    </source>
</evidence>
<feature type="compositionally biased region" description="Polar residues" evidence="1">
    <location>
        <begin position="71"/>
        <end position="82"/>
    </location>
</feature>
<dbReference type="EMBL" id="BAAAUV010000001">
    <property type="protein sequence ID" value="GAA3195417.1"/>
    <property type="molecule type" value="Genomic_DNA"/>
</dbReference>
<accession>A0ABP6PXP3</accession>
<proteinExistence type="predicted"/>
<protein>
    <recommendedName>
        <fullName evidence="4">Secreted protein</fullName>
    </recommendedName>
</protein>
<evidence type="ECO:0000256" key="1">
    <source>
        <dbReference type="SAM" id="MobiDB-lite"/>
    </source>
</evidence>
<name>A0ABP6PXP3_9ACTN</name>
<gene>
    <name evidence="2" type="ORF">GCM10010468_05650</name>
</gene>
<evidence type="ECO:0000313" key="3">
    <source>
        <dbReference type="Proteomes" id="UP001501237"/>
    </source>
</evidence>
<organism evidence="2 3">
    <name type="scientific">Actinocorallia longicatena</name>
    <dbReference type="NCBI Taxonomy" id="111803"/>
    <lineage>
        <taxon>Bacteria</taxon>
        <taxon>Bacillati</taxon>
        <taxon>Actinomycetota</taxon>
        <taxon>Actinomycetes</taxon>
        <taxon>Streptosporangiales</taxon>
        <taxon>Thermomonosporaceae</taxon>
        <taxon>Actinocorallia</taxon>
    </lineage>
</organism>
<evidence type="ECO:0000313" key="2">
    <source>
        <dbReference type="EMBL" id="GAA3195417.1"/>
    </source>
</evidence>
<reference evidence="3" key="1">
    <citation type="journal article" date="2019" name="Int. J. Syst. Evol. Microbiol.">
        <title>The Global Catalogue of Microorganisms (GCM) 10K type strain sequencing project: providing services to taxonomists for standard genome sequencing and annotation.</title>
        <authorList>
            <consortium name="The Broad Institute Genomics Platform"/>
            <consortium name="The Broad Institute Genome Sequencing Center for Infectious Disease"/>
            <person name="Wu L."/>
            <person name="Ma J."/>
        </authorList>
    </citation>
    <scope>NUCLEOTIDE SEQUENCE [LARGE SCALE GENOMIC DNA]</scope>
    <source>
        <strain evidence="3">JCM 9377</strain>
    </source>
</reference>
<feature type="region of interest" description="Disordered" evidence="1">
    <location>
        <begin position="39"/>
        <end position="82"/>
    </location>
</feature>
<comment type="caution">
    <text evidence="2">The sequence shown here is derived from an EMBL/GenBank/DDBJ whole genome shotgun (WGS) entry which is preliminary data.</text>
</comment>
<feature type="compositionally biased region" description="Basic and acidic residues" evidence="1">
    <location>
        <begin position="47"/>
        <end position="61"/>
    </location>
</feature>
<sequence>MTSLARSSASLSAATAVAVRVTVMPPAVWYCVSTLISFGPHGSSLRAETRNDRPEDGRWSDHMLNPRRLSDATTTGRSYEFA</sequence>
<keyword evidence="3" id="KW-1185">Reference proteome</keyword>
<dbReference type="Proteomes" id="UP001501237">
    <property type="component" value="Unassembled WGS sequence"/>
</dbReference>